<dbReference type="PANTHER" id="PTHR39201">
    <property type="entry name" value="EXPORTED PROTEIN-RELATED"/>
    <property type="match status" value="1"/>
</dbReference>
<comment type="caution">
    <text evidence="2">The sequence shown here is derived from an EMBL/GenBank/DDBJ whole genome shotgun (WGS) entry which is preliminary data.</text>
</comment>
<dbReference type="RefSeq" id="WP_119015988.1">
    <property type="nucleotide sequence ID" value="NZ_QXEV01000006.1"/>
</dbReference>
<evidence type="ECO:0000313" key="3">
    <source>
        <dbReference type="Proteomes" id="UP000266506"/>
    </source>
</evidence>
<evidence type="ECO:0000259" key="1">
    <source>
        <dbReference type="Pfam" id="PF12682"/>
    </source>
</evidence>
<sequence>MKKLFIYYSYTGNGDIVAEHLKSLGYEIRKVEANYKLSKNLFLSMMKGGFDGFRGKKPKLNNYDNNIDDYEEVIIGSPIWNGRLAPVCNSILNETNLSNKHVSFILYSGSGEAKVAIKKISKLFKNAKVVVLKEPKKYTNEVEKVGLINE</sequence>
<dbReference type="Proteomes" id="UP000266506">
    <property type="component" value="Unassembled WGS sequence"/>
</dbReference>
<keyword evidence="3" id="KW-1185">Reference proteome</keyword>
<dbReference type="InterPro" id="IPR029039">
    <property type="entry name" value="Flavoprotein-like_sf"/>
</dbReference>
<dbReference type="InterPro" id="IPR008254">
    <property type="entry name" value="Flavodoxin/NO_synth"/>
</dbReference>
<dbReference type="Gene3D" id="3.40.50.360">
    <property type="match status" value="1"/>
</dbReference>
<gene>
    <name evidence="2" type="ORF">EI71_00830</name>
</gene>
<accession>A0A397RUI6</accession>
<dbReference type="GO" id="GO:0010181">
    <property type="term" value="F:FMN binding"/>
    <property type="evidence" value="ECO:0007669"/>
    <property type="project" value="InterPro"/>
</dbReference>
<proteinExistence type="predicted"/>
<reference evidence="2 3" key="1">
    <citation type="submission" date="2018-08" db="EMBL/GenBank/DDBJ databases">
        <title>Genomic Encyclopedia of Archaeal and Bacterial Type Strains, Phase II (KMG-II): from individual species to whole genera.</title>
        <authorList>
            <person name="Goeker M."/>
        </authorList>
    </citation>
    <scope>NUCLEOTIDE SEQUENCE [LARGE SCALE GENOMIC DNA]</scope>
    <source>
        <strain evidence="2 3">ATCC 27112</strain>
    </source>
</reference>
<dbReference type="PANTHER" id="PTHR39201:SF1">
    <property type="entry name" value="FLAVODOXIN-LIKE DOMAIN-CONTAINING PROTEIN"/>
    <property type="match status" value="1"/>
</dbReference>
<protein>
    <submittedName>
        <fullName evidence="2">Flavodoxin-like protein</fullName>
    </submittedName>
</protein>
<name>A0A397RUI6_9MOLU</name>
<dbReference type="SUPFAM" id="SSF52218">
    <property type="entry name" value="Flavoproteins"/>
    <property type="match status" value="1"/>
</dbReference>
<evidence type="ECO:0000313" key="2">
    <source>
        <dbReference type="EMBL" id="RIA77853.1"/>
    </source>
</evidence>
<dbReference type="AlphaFoldDB" id="A0A397RUI6"/>
<dbReference type="InParanoid" id="A0A397RUI6"/>
<dbReference type="EMBL" id="QXEV01000006">
    <property type="protein sequence ID" value="RIA77853.1"/>
    <property type="molecule type" value="Genomic_DNA"/>
</dbReference>
<feature type="domain" description="Flavodoxin-like" evidence="1">
    <location>
        <begin position="56"/>
        <end position="136"/>
    </location>
</feature>
<dbReference type="OrthoDB" id="411306at2"/>
<organism evidence="2 3">
    <name type="scientific">Anaeroplasma bactoclasticum</name>
    <dbReference type="NCBI Taxonomy" id="2088"/>
    <lineage>
        <taxon>Bacteria</taxon>
        <taxon>Bacillati</taxon>
        <taxon>Mycoplasmatota</taxon>
        <taxon>Mollicutes</taxon>
        <taxon>Anaeroplasmatales</taxon>
        <taxon>Anaeroplasmataceae</taxon>
        <taxon>Anaeroplasma</taxon>
    </lineage>
</organism>
<dbReference type="Pfam" id="PF12682">
    <property type="entry name" value="Flavodoxin_4"/>
    <property type="match status" value="1"/>
</dbReference>